<evidence type="ECO:0000313" key="2">
    <source>
        <dbReference type="Proteomes" id="UP001208689"/>
    </source>
</evidence>
<dbReference type="EMBL" id="CP104013">
    <property type="protein sequence ID" value="UYP44791.1"/>
    <property type="molecule type" value="Genomic_DNA"/>
</dbReference>
<dbReference type="SUPFAM" id="SSF46785">
    <property type="entry name" value="Winged helix' DNA-binding domain"/>
    <property type="match status" value="1"/>
</dbReference>
<protein>
    <submittedName>
        <fullName evidence="1">Uncharacterized protein</fullName>
    </submittedName>
</protein>
<dbReference type="InterPro" id="IPR036390">
    <property type="entry name" value="WH_DNA-bd_sf"/>
</dbReference>
<reference evidence="1" key="1">
    <citation type="submission" date="2022-09" db="EMBL/GenBank/DDBJ databases">
        <title>Actin cytoskeleton and complex cell architecture in an #Asgard archaeon.</title>
        <authorList>
            <person name="Ponce Toledo R.I."/>
            <person name="Schleper C."/>
            <person name="Rodrigues Oliveira T."/>
            <person name="Wollweber F."/>
            <person name="Xu J."/>
            <person name="Rittmann S."/>
            <person name="Klingl A."/>
            <person name="Pilhofer M."/>
        </authorList>
    </citation>
    <scope>NUCLEOTIDE SEQUENCE</scope>
    <source>
        <strain evidence="1">B-35</strain>
    </source>
</reference>
<evidence type="ECO:0000313" key="1">
    <source>
        <dbReference type="EMBL" id="UYP44791.1"/>
    </source>
</evidence>
<dbReference type="Proteomes" id="UP001208689">
    <property type="component" value="Chromosome"/>
</dbReference>
<accession>A0ABY6HQF4</accession>
<proteinExistence type="predicted"/>
<keyword evidence="2" id="KW-1185">Reference proteome</keyword>
<name>A0ABY6HQF4_9ARCH</name>
<sequence length="386" mass="45191">MKEENQKTTEIRDNIVFDPEIRLFERKFIDCYVDTGIVRGRSSVLSHILAYLLIHESLTQSDFKTLSNLYFENHKKKGISSGLISKILSELVERKIGITCSKVLGAKNKFIYQINSDVEKLVLNSFQLAVINSRHTISFLSEKIECFQTMEISPFSKTKLSSYRPNPSFAFSRLEKLIDCHKQDVKNISALLKLPVSKPKKVQQQKRKNIHFSGDFCTFISEIIQYLANSLQYMNLKSDYRVLFIFFILYEELTQESLREITLHFESVNHDSKIFTGMSAGAISLGLNYLLELGVISRFKKPNERRYYYQMESVSYSHFYFLRESIQSYFKWIPTMEDWLKELSERAPQLQARSGYNRMVKIITQFLNLKEFLSSSLEFLNNELET</sequence>
<gene>
    <name evidence="1" type="ORF">NEF87_001076</name>
</gene>
<dbReference type="InterPro" id="IPR036388">
    <property type="entry name" value="WH-like_DNA-bd_sf"/>
</dbReference>
<organism evidence="1 2">
    <name type="scientific">Candidatus Lokiarchaeum ossiferum</name>
    <dbReference type="NCBI Taxonomy" id="2951803"/>
    <lineage>
        <taxon>Archaea</taxon>
        <taxon>Promethearchaeati</taxon>
        <taxon>Promethearchaeota</taxon>
        <taxon>Promethearchaeia</taxon>
        <taxon>Promethearchaeales</taxon>
        <taxon>Promethearchaeaceae</taxon>
        <taxon>Candidatus Lokiarchaeum</taxon>
    </lineage>
</organism>
<dbReference type="Gene3D" id="1.10.10.10">
    <property type="entry name" value="Winged helix-like DNA-binding domain superfamily/Winged helix DNA-binding domain"/>
    <property type="match status" value="1"/>
</dbReference>